<dbReference type="Pfam" id="PF05547">
    <property type="entry name" value="Peptidase_M6"/>
    <property type="match status" value="1"/>
</dbReference>
<sequence>MTPTMTATLGRALRMLALLPALLGLRPAQALMPPDEIERQRLQASGELAAQAEAAHATGNHKLDPGSIASLSYRLGRALGTVGADTPPPAWRGGLPATGTPKVLVLLVDFPDQPHEAVNTPELIAERMFGLGGEKVAGYPYESLRAYYRRASYGQLDIRGHVTPWYRARYSRAHYQSMGSGDGMRALVDEALEALKATGHGLAQYDHDGDGSIDTLFVKWAGPAGSWASFWWAYQTWYGSSRQWDGKGLRKIVWSWAGGNYNRDPLYEPRVDIHETGHALGLPDYYDYNDAVGPKGGVGWDMMHNNSGDHSAFSKFVLGWLTPKVVTSGAQAVTLRPSGTSPDAVLFMPGAAAGQAFSEYFIAHYRRLGAGNDAGYMGTGISLWHVDARLDSGGWGYRFDNSTTAHKLLALVEADGLEQVSKGQGSSATDLYTASTQFGPTTTPSSARYDGSTTGASMSGIGVAGATIAATFAVQVPVRVTVTRSGTGSGAVTAAAVGLNCGSACAASVGAGSKVALVAQAAAGSRFVGWSGACSGARTSCVIAPEAAASVGAVFDLPVHALEVARTGKGQGTVRAASGGLDCGSSCTARYTAGTRVTLTAVADAQSDFAGWSGACSGSTASCSVTMSEALGVKAQFVPRKFLVSVRQAGLPGKIGGAPSGVSCVEGCSFLREAGSKVTLTASPARGQRFVGWGGACTGTAPCRLTIDAATSITANFAGP</sequence>
<feature type="chain" id="PRO_5045107196" evidence="1">
    <location>
        <begin position="31"/>
        <end position="720"/>
    </location>
</feature>
<feature type="domain" description="Peptidase M6-like" evidence="2">
    <location>
        <begin position="100"/>
        <end position="207"/>
    </location>
</feature>
<dbReference type="Pfam" id="PF18998">
    <property type="entry name" value="Flg_new_2"/>
    <property type="match status" value="3"/>
</dbReference>
<feature type="domain" description="Bacterial repeat" evidence="3">
    <location>
        <begin position="671"/>
        <end position="718"/>
    </location>
</feature>
<organism evidence="4 5">
    <name type="scientific">Sphaerotilus uruguayifluvii</name>
    <dbReference type="NCBI Taxonomy" id="2735897"/>
    <lineage>
        <taxon>Bacteria</taxon>
        <taxon>Pseudomonadati</taxon>
        <taxon>Pseudomonadota</taxon>
        <taxon>Betaproteobacteria</taxon>
        <taxon>Burkholderiales</taxon>
        <taxon>Sphaerotilaceae</taxon>
        <taxon>Sphaerotilus</taxon>
    </lineage>
</organism>
<gene>
    <name evidence="4" type="ORF">HNQ01_004312</name>
</gene>
<dbReference type="PANTHER" id="PTHR41775">
    <property type="entry name" value="SECRETED PROTEIN-RELATED"/>
    <property type="match status" value="1"/>
</dbReference>
<keyword evidence="1" id="KW-0732">Signal</keyword>
<keyword evidence="5" id="KW-1185">Reference proteome</keyword>
<feature type="domain" description="Bacterial repeat" evidence="3">
    <location>
        <begin position="483"/>
        <end position="556"/>
    </location>
</feature>
<reference evidence="4 5" key="1">
    <citation type="submission" date="2020-05" db="EMBL/GenBank/DDBJ databases">
        <title>Genomic Encyclopedia of Type Strains, Phase IV (KMG-V): Genome sequencing to study the core and pangenomes of soil and plant-associated prokaryotes.</title>
        <authorList>
            <person name="Whitman W."/>
        </authorList>
    </citation>
    <scope>NUCLEOTIDE SEQUENCE [LARGE SCALE GENOMIC DNA]</scope>
    <source>
        <strain evidence="4 5">C29</strain>
    </source>
</reference>
<evidence type="ECO:0000313" key="4">
    <source>
        <dbReference type="EMBL" id="NRT58543.1"/>
    </source>
</evidence>
<name>A0ABX2G888_9BURK</name>
<accession>A0ABX2G888</accession>
<feature type="signal peptide" evidence="1">
    <location>
        <begin position="1"/>
        <end position="30"/>
    </location>
</feature>
<evidence type="ECO:0000259" key="3">
    <source>
        <dbReference type="Pfam" id="PF18998"/>
    </source>
</evidence>
<dbReference type="RefSeq" id="WP_173807557.1">
    <property type="nucleotide sequence ID" value="NZ_JABSNM010000032.1"/>
</dbReference>
<dbReference type="Proteomes" id="UP001516061">
    <property type="component" value="Unassembled WGS sequence"/>
</dbReference>
<evidence type="ECO:0000313" key="5">
    <source>
        <dbReference type="Proteomes" id="UP001516061"/>
    </source>
</evidence>
<proteinExistence type="predicted"/>
<dbReference type="InterPro" id="IPR008757">
    <property type="entry name" value="Peptidase_M6-like_domain"/>
</dbReference>
<dbReference type="EMBL" id="JABSNM010000032">
    <property type="protein sequence ID" value="NRT58543.1"/>
    <property type="molecule type" value="Genomic_DNA"/>
</dbReference>
<protein>
    <submittedName>
        <fullName evidence="4">M6 family metalloprotease-like protein</fullName>
    </submittedName>
</protein>
<evidence type="ECO:0000259" key="2">
    <source>
        <dbReference type="Pfam" id="PF05547"/>
    </source>
</evidence>
<dbReference type="PANTHER" id="PTHR41775:SF1">
    <property type="entry name" value="PEPTIDASE M6-LIKE DOMAIN-CONTAINING PROTEIN"/>
    <property type="match status" value="1"/>
</dbReference>
<dbReference type="InterPro" id="IPR044060">
    <property type="entry name" value="Bacterial_rp_domain"/>
</dbReference>
<dbReference type="SUPFAM" id="SSF55486">
    <property type="entry name" value="Metalloproteases ('zincins'), catalytic domain"/>
    <property type="match status" value="1"/>
</dbReference>
<evidence type="ECO:0000256" key="1">
    <source>
        <dbReference type="SAM" id="SignalP"/>
    </source>
</evidence>
<feature type="domain" description="Bacterial repeat" evidence="3">
    <location>
        <begin position="574"/>
        <end position="639"/>
    </location>
</feature>
<dbReference type="NCBIfam" id="TIGR03296">
    <property type="entry name" value="M6dom_TIGR03296"/>
    <property type="match status" value="1"/>
</dbReference>
<comment type="caution">
    <text evidence="4">The sequence shown here is derived from an EMBL/GenBank/DDBJ whole genome shotgun (WGS) entry which is preliminary data.</text>
</comment>